<dbReference type="SUPFAM" id="SSF55221">
    <property type="entry name" value="Yeast killer toxins"/>
    <property type="match status" value="1"/>
</dbReference>
<keyword evidence="1" id="KW-0732">Signal</keyword>
<dbReference type="RefSeq" id="XP_062730762.1">
    <property type="nucleotide sequence ID" value="XM_062879614.1"/>
</dbReference>
<proteinExistence type="predicted"/>
<dbReference type="GeneID" id="87899096"/>
<evidence type="ECO:0000256" key="1">
    <source>
        <dbReference type="SAM" id="SignalP"/>
    </source>
</evidence>
<name>A0ABR0FCV0_9PEZI</name>
<accession>A0ABR0FCV0</accession>
<organism evidence="2 3">
    <name type="scientific">Podospora bellae-mahoneyi</name>
    <dbReference type="NCBI Taxonomy" id="2093777"/>
    <lineage>
        <taxon>Eukaryota</taxon>
        <taxon>Fungi</taxon>
        <taxon>Dikarya</taxon>
        <taxon>Ascomycota</taxon>
        <taxon>Pezizomycotina</taxon>
        <taxon>Sordariomycetes</taxon>
        <taxon>Sordariomycetidae</taxon>
        <taxon>Sordariales</taxon>
        <taxon>Podosporaceae</taxon>
        <taxon>Podospora</taxon>
    </lineage>
</organism>
<reference evidence="2 3" key="1">
    <citation type="journal article" date="2023" name="bioRxiv">
        <title>High-quality genome assemblies of four members of thePodospora anserinaspecies complex.</title>
        <authorList>
            <person name="Ament-Velasquez S.L."/>
            <person name="Vogan A.A."/>
            <person name="Wallerman O."/>
            <person name="Hartmann F."/>
            <person name="Gautier V."/>
            <person name="Silar P."/>
            <person name="Giraud T."/>
            <person name="Johannesson H."/>
        </authorList>
    </citation>
    <scope>NUCLEOTIDE SEQUENCE [LARGE SCALE GENOMIC DNA]</scope>
    <source>
        <strain evidence="2 3">CBS 112042</strain>
    </source>
</reference>
<dbReference type="InterPro" id="IPR011329">
    <property type="entry name" value="Killer_tox_Kp4/SMK"/>
</dbReference>
<evidence type="ECO:0000313" key="2">
    <source>
        <dbReference type="EMBL" id="KAK4641786.1"/>
    </source>
</evidence>
<keyword evidence="3" id="KW-1185">Reference proteome</keyword>
<dbReference type="InterPro" id="IPR029167">
    <property type="entry name" value="Mug117"/>
</dbReference>
<dbReference type="Pfam" id="PF15474">
    <property type="entry name" value="MU117"/>
    <property type="match status" value="1"/>
</dbReference>
<gene>
    <name evidence="2" type="ORF">QC761_503912</name>
</gene>
<dbReference type="Gene3D" id="3.30.430.10">
    <property type="entry name" value="Killer Toxin P4, subunit A"/>
    <property type="match status" value="1"/>
</dbReference>
<dbReference type="Proteomes" id="UP001322138">
    <property type="component" value="Unassembled WGS sequence"/>
</dbReference>
<protein>
    <submittedName>
        <fullName evidence="2">Uncharacterized protein</fullName>
    </submittedName>
</protein>
<feature type="chain" id="PRO_5045082168" evidence="1">
    <location>
        <begin position="20"/>
        <end position="166"/>
    </location>
</feature>
<sequence>MHFSQIIQFTLVLAGLACAAPQSNPLLETVMLSNGETTVAVQVEAMSPASTGPHIGGEILARGQLVSRQDSINCKGSSSCSNRQGFKDSCTTAKNKIEDTTYASGGAKSGTCSGNCGIFVQGKDCIATGAVMRSAYNAIRNNGCQACGSAHWNNGCYITINYITGC</sequence>
<evidence type="ECO:0000313" key="3">
    <source>
        <dbReference type="Proteomes" id="UP001322138"/>
    </source>
</evidence>
<feature type="signal peptide" evidence="1">
    <location>
        <begin position="1"/>
        <end position="19"/>
    </location>
</feature>
<comment type="caution">
    <text evidence="2">The sequence shown here is derived from an EMBL/GenBank/DDBJ whole genome shotgun (WGS) entry which is preliminary data.</text>
</comment>
<dbReference type="EMBL" id="JAFFGZ010000007">
    <property type="protein sequence ID" value="KAK4641786.1"/>
    <property type="molecule type" value="Genomic_DNA"/>
</dbReference>